<evidence type="ECO:0000313" key="3">
    <source>
        <dbReference type="EMBL" id="NDK38044.1"/>
    </source>
</evidence>
<evidence type="ECO:0000256" key="2">
    <source>
        <dbReference type="SAM" id="SignalP"/>
    </source>
</evidence>
<organism evidence="3 4">
    <name type="scientific">Pseudoxanthomonas gei</name>
    <dbReference type="NCBI Taxonomy" id="1383030"/>
    <lineage>
        <taxon>Bacteria</taxon>
        <taxon>Pseudomonadati</taxon>
        <taxon>Pseudomonadota</taxon>
        <taxon>Gammaproteobacteria</taxon>
        <taxon>Lysobacterales</taxon>
        <taxon>Lysobacteraceae</taxon>
        <taxon>Pseudoxanthomonas</taxon>
    </lineage>
</organism>
<feature type="region of interest" description="Disordered" evidence="1">
    <location>
        <begin position="23"/>
        <end position="44"/>
    </location>
</feature>
<evidence type="ECO:0000313" key="4">
    <source>
        <dbReference type="Proteomes" id="UP001429354"/>
    </source>
</evidence>
<feature type="signal peptide" evidence="2">
    <location>
        <begin position="1"/>
        <end position="24"/>
    </location>
</feature>
<dbReference type="EMBL" id="QOVG01000002">
    <property type="protein sequence ID" value="NDK38044.1"/>
    <property type="molecule type" value="Genomic_DNA"/>
</dbReference>
<dbReference type="Gene3D" id="3.10.450.160">
    <property type="entry name" value="inner membrane protein cigr"/>
    <property type="match status" value="1"/>
</dbReference>
<dbReference type="RefSeq" id="WP_162348602.1">
    <property type="nucleotide sequence ID" value="NZ_QOVG01000002.1"/>
</dbReference>
<comment type="caution">
    <text evidence="3">The sequence shown here is derived from an EMBL/GenBank/DDBJ whole genome shotgun (WGS) entry which is preliminary data.</text>
</comment>
<gene>
    <name evidence="3" type="ORF">DT603_04215</name>
</gene>
<dbReference type="InterPro" id="IPR024572">
    <property type="entry name" value="RcnB"/>
</dbReference>
<dbReference type="Proteomes" id="UP001429354">
    <property type="component" value="Unassembled WGS sequence"/>
</dbReference>
<feature type="compositionally biased region" description="Basic and acidic residues" evidence="1">
    <location>
        <begin position="24"/>
        <end position="44"/>
    </location>
</feature>
<keyword evidence="4" id="KW-1185">Reference proteome</keyword>
<proteinExistence type="predicted"/>
<evidence type="ECO:0008006" key="5">
    <source>
        <dbReference type="Google" id="ProtNLM"/>
    </source>
</evidence>
<sequence length="157" mass="18096">MNYVIKTGLALLFAATVASAPAMARDHHRDREHGSRGYEREWSDRGVGRYETRQRREDGNYRAYMHNDRNYRPAPPRVVYRPAYRSSYGNAGYGPPRWARGARYYGDGYGPTYVVNDYRGYGLRAPPRGQYWRRSDAGDYLLVAVATGIITDLILRH</sequence>
<reference evidence="3 4" key="1">
    <citation type="submission" date="2018-07" db="EMBL/GenBank/DDBJ databases">
        <title>Whole genome Sequencing of Pseudoxanthomonas gei KCTC 32298 (T).</title>
        <authorList>
            <person name="Kumar S."/>
            <person name="Bansal K."/>
            <person name="Kaur A."/>
            <person name="Patil P."/>
            <person name="Sharma S."/>
            <person name="Patil P.B."/>
        </authorList>
    </citation>
    <scope>NUCLEOTIDE SEQUENCE [LARGE SCALE GENOMIC DNA]</scope>
    <source>
        <strain evidence="3 4">KCTC 32298</strain>
    </source>
</reference>
<accession>A0ABX0A939</accession>
<evidence type="ECO:0000256" key="1">
    <source>
        <dbReference type="SAM" id="MobiDB-lite"/>
    </source>
</evidence>
<feature type="chain" id="PRO_5046049627" description="Regulator RcnB of Ni and Co efflux" evidence="2">
    <location>
        <begin position="25"/>
        <end position="157"/>
    </location>
</feature>
<dbReference type="Pfam" id="PF11776">
    <property type="entry name" value="RcnB"/>
    <property type="match status" value="1"/>
</dbReference>
<protein>
    <recommendedName>
        <fullName evidence="5">Regulator RcnB of Ni and Co efflux</fullName>
    </recommendedName>
</protein>
<name>A0ABX0A939_9GAMM</name>
<keyword evidence="2" id="KW-0732">Signal</keyword>